<dbReference type="RefSeq" id="WP_184237882.1">
    <property type="nucleotide sequence ID" value="NZ_JACHMJ010000001.1"/>
</dbReference>
<dbReference type="InterPro" id="IPR000594">
    <property type="entry name" value="ThiF_NAD_FAD-bd"/>
</dbReference>
<organism evidence="5 6">
    <name type="scientific">Conyzicola lurida</name>
    <dbReference type="NCBI Taxonomy" id="1172621"/>
    <lineage>
        <taxon>Bacteria</taxon>
        <taxon>Bacillati</taxon>
        <taxon>Actinomycetota</taxon>
        <taxon>Actinomycetes</taxon>
        <taxon>Micrococcales</taxon>
        <taxon>Microbacteriaceae</taxon>
        <taxon>Conyzicola</taxon>
    </lineage>
</organism>
<name>A0A841AR79_9MICO</name>
<dbReference type="Gene3D" id="3.40.50.720">
    <property type="entry name" value="NAD(P)-binding Rossmann-like Domain"/>
    <property type="match status" value="1"/>
</dbReference>
<dbReference type="GO" id="GO:0005829">
    <property type="term" value="C:cytosol"/>
    <property type="evidence" value="ECO:0007669"/>
    <property type="project" value="TreeGrafter"/>
</dbReference>
<dbReference type="GO" id="GO:0008146">
    <property type="term" value="F:sulfotransferase activity"/>
    <property type="evidence" value="ECO:0007669"/>
    <property type="project" value="TreeGrafter"/>
</dbReference>
<evidence type="ECO:0000256" key="2">
    <source>
        <dbReference type="ARBA" id="ARBA00022741"/>
    </source>
</evidence>
<dbReference type="CDD" id="cd00757">
    <property type="entry name" value="ThiF_MoeB_HesA_family"/>
    <property type="match status" value="1"/>
</dbReference>
<proteinExistence type="predicted"/>
<dbReference type="InterPro" id="IPR036873">
    <property type="entry name" value="Rhodanese-like_dom_sf"/>
</dbReference>
<evidence type="ECO:0000313" key="5">
    <source>
        <dbReference type="EMBL" id="MBB5844075.1"/>
    </source>
</evidence>
<dbReference type="GO" id="GO:0008641">
    <property type="term" value="F:ubiquitin-like modifier activating enzyme activity"/>
    <property type="evidence" value="ECO:0007669"/>
    <property type="project" value="InterPro"/>
</dbReference>
<dbReference type="Pfam" id="PF00581">
    <property type="entry name" value="Rhodanese"/>
    <property type="match status" value="1"/>
</dbReference>
<dbReference type="PANTHER" id="PTHR10953">
    <property type="entry name" value="UBIQUITIN-ACTIVATING ENZYME E1"/>
    <property type="match status" value="1"/>
</dbReference>
<reference evidence="5 6" key="1">
    <citation type="submission" date="2020-08" db="EMBL/GenBank/DDBJ databases">
        <title>Sequencing the genomes of 1000 actinobacteria strains.</title>
        <authorList>
            <person name="Klenk H.-P."/>
        </authorList>
    </citation>
    <scope>NUCLEOTIDE SEQUENCE [LARGE SCALE GENOMIC DNA]</scope>
    <source>
        <strain evidence="5 6">DSM 105784</strain>
    </source>
</reference>
<dbReference type="FunFam" id="3.40.50.720:FF:000033">
    <property type="entry name" value="Adenylyltransferase and sulfurtransferase MOCS3"/>
    <property type="match status" value="1"/>
</dbReference>
<dbReference type="InterPro" id="IPR001763">
    <property type="entry name" value="Rhodanese-like_dom"/>
</dbReference>
<comment type="caution">
    <text evidence="5">The sequence shown here is derived from an EMBL/GenBank/DDBJ whole genome shotgun (WGS) entry which is preliminary data.</text>
</comment>
<evidence type="ECO:0000256" key="3">
    <source>
        <dbReference type="ARBA" id="ARBA00022840"/>
    </source>
</evidence>
<accession>A0A841AR79</accession>
<dbReference type="Proteomes" id="UP000536685">
    <property type="component" value="Unassembled WGS sequence"/>
</dbReference>
<protein>
    <submittedName>
        <fullName evidence="5">Adenylyltransferase/sulfurtransferase</fullName>
    </submittedName>
</protein>
<dbReference type="PROSITE" id="PS50206">
    <property type="entry name" value="RHODANESE_3"/>
    <property type="match status" value="1"/>
</dbReference>
<dbReference type="SMART" id="SM00450">
    <property type="entry name" value="RHOD"/>
    <property type="match status" value="1"/>
</dbReference>
<evidence type="ECO:0000259" key="4">
    <source>
        <dbReference type="PROSITE" id="PS50206"/>
    </source>
</evidence>
<keyword evidence="6" id="KW-1185">Reference proteome</keyword>
<feature type="domain" description="Rhodanese" evidence="4">
    <location>
        <begin position="283"/>
        <end position="371"/>
    </location>
</feature>
<keyword evidence="5" id="KW-0548">Nucleotidyltransferase</keyword>
<dbReference type="InterPro" id="IPR035985">
    <property type="entry name" value="Ubiquitin-activating_enz"/>
</dbReference>
<dbReference type="SUPFAM" id="SSF69572">
    <property type="entry name" value="Activating enzymes of the ubiquitin-like proteins"/>
    <property type="match status" value="1"/>
</dbReference>
<dbReference type="InterPro" id="IPR045886">
    <property type="entry name" value="ThiF/MoeB/HesA"/>
</dbReference>
<dbReference type="GO" id="GO:0016779">
    <property type="term" value="F:nucleotidyltransferase activity"/>
    <property type="evidence" value="ECO:0007669"/>
    <property type="project" value="UniProtKB-KW"/>
</dbReference>
<sequence length="373" mass="38819">MPSSALPNRYARQLALPGFGLDAQRALATARVLVIGAGGLGSAVIPALAAAGVGTVGVIDDDTVELSNLHRQTIHGQADVGGPKVASAASRVAAINPGTTVVAIPERLGRDTALDLFAGYDLVIDGSDNFPTRYLANDAAAITGIPLVWGAVSQYAGQVGVAWAAKGPQYRDLFPTPPPAGSVLSCEQGGVFPTVVAVIGSVMAGEALKVLTGVGEPLIGRVTTFDSLSGGFRELAYQRDPEAAPITELIDYDAFCGVTPTESGTAMSDDTVTPAELSAILERGDDVVLLDVREPWEASIVSLPDSLLVPLGSLESVIDKLDPAEEFILYCHHGTRSEMALQLLTQHGFVHARHLGGGIEAYAREIDPGMARY</sequence>
<keyword evidence="3" id="KW-0067">ATP-binding</keyword>
<gene>
    <name evidence="5" type="ORF">HD599_002398</name>
</gene>
<keyword evidence="2" id="KW-0547">Nucleotide-binding</keyword>
<dbReference type="GO" id="GO:0004792">
    <property type="term" value="F:thiosulfate-cyanide sulfurtransferase activity"/>
    <property type="evidence" value="ECO:0007669"/>
    <property type="project" value="TreeGrafter"/>
</dbReference>
<dbReference type="PANTHER" id="PTHR10953:SF102">
    <property type="entry name" value="ADENYLYLTRANSFERASE AND SULFURTRANSFERASE MOCS3"/>
    <property type="match status" value="1"/>
</dbReference>
<dbReference type="Gene3D" id="3.40.250.10">
    <property type="entry name" value="Rhodanese-like domain"/>
    <property type="match status" value="1"/>
</dbReference>
<dbReference type="Pfam" id="PF00899">
    <property type="entry name" value="ThiF"/>
    <property type="match status" value="1"/>
</dbReference>
<evidence type="ECO:0000313" key="6">
    <source>
        <dbReference type="Proteomes" id="UP000536685"/>
    </source>
</evidence>
<keyword evidence="1 5" id="KW-0808">Transferase</keyword>
<evidence type="ECO:0000256" key="1">
    <source>
        <dbReference type="ARBA" id="ARBA00022679"/>
    </source>
</evidence>
<dbReference type="EMBL" id="JACHMJ010000001">
    <property type="protein sequence ID" value="MBB5844075.1"/>
    <property type="molecule type" value="Genomic_DNA"/>
</dbReference>
<dbReference type="AlphaFoldDB" id="A0A841AR79"/>
<dbReference type="GO" id="GO:0005524">
    <property type="term" value="F:ATP binding"/>
    <property type="evidence" value="ECO:0007669"/>
    <property type="project" value="UniProtKB-KW"/>
</dbReference>